<proteinExistence type="predicted"/>
<dbReference type="InterPro" id="IPR010730">
    <property type="entry name" value="HET"/>
</dbReference>
<comment type="caution">
    <text evidence="2">The sequence shown here is derived from an EMBL/GenBank/DDBJ whole genome shotgun (WGS) entry which is preliminary data.</text>
</comment>
<dbReference type="EMBL" id="MU003777">
    <property type="protein sequence ID" value="KAF2723286.1"/>
    <property type="molecule type" value="Genomic_DNA"/>
</dbReference>
<evidence type="ECO:0000259" key="1">
    <source>
        <dbReference type="Pfam" id="PF06985"/>
    </source>
</evidence>
<protein>
    <submittedName>
        <fullName evidence="2">HET-domain-containing protein</fullName>
    </submittedName>
</protein>
<gene>
    <name evidence="2" type="ORF">K431DRAFT_220095</name>
</gene>
<accession>A0A9P4US49</accession>
<dbReference type="PANTHER" id="PTHR10622">
    <property type="entry name" value="HET DOMAIN-CONTAINING PROTEIN"/>
    <property type="match status" value="1"/>
</dbReference>
<keyword evidence="3" id="KW-1185">Reference proteome</keyword>
<dbReference type="PANTHER" id="PTHR10622:SF12">
    <property type="entry name" value="HET DOMAIN-CONTAINING PROTEIN"/>
    <property type="match status" value="1"/>
</dbReference>
<dbReference type="AlphaFoldDB" id="A0A9P4US49"/>
<feature type="domain" description="Heterokaryon incompatibility" evidence="1">
    <location>
        <begin position="19"/>
        <end position="103"/>
    </location>
</feature>
<reference evidence="2" key="1">
    <citation type="journal article" date="2020" name="Stud. Mycol.">
        <title>101 Dothideomycetes genomes: a test case for predicting lifestyles and emergence of pathogens.</title>
        <authorList>
            <person name="Haridas S."/>
            <person name="Albert R."/>
            <person name="Binder M."/>
            <person name="Bloem J."/>
            <person name="Labutti K."/>
            <person name="Salamov A."/>
            <person name="Andreopoulos B."/>
            <person name="Baker S."/>
            <person name="Barry K."/>
            <person name="Bills G."/>
            <person name="Bluhm B."/>
            <person name="Cannon C."/>
            <person name="Castanera R."/>
            <person name="Culley D."/>
            <person name="Daum C."/>
            <person name="Ezra D."/>
            <person name="Gonzalez J."/>
            <person name="Henrissat B."/>
            <person name="Kuo A."/>
            <person name="Liang C."/>
            <person name="Lipzen A."/>
            <person name="Lutzoni F."/>
            <person name="Magnuson J."/>
            <person name="Mondo S."/>
            <person name="Nolan M."/>
            <person name="Ohm R."/>
            <person name="Pangilinan J."/>
            <person name="Park H.-J."/>
            <person name="Ramirez L."/>
            <person name="Alfaro M."/>
            <person name="Sun H."/>
            <person name="Tritt A."/>
            <person name="Yoshinaga Y."/>
            <person name="Zwiers L.-H."/>
            <person name="Turgeon B."/>
            <person name="Goodwin S."/>
            <person name="Spatafora J."/>
            <person name="Crous P."/>
            <person name="Grigoriev I."/>
        </authorList>
    </citation>
    <scope>NUCLEOTIDE SEQUENCE</scope>
    <source>
        <strain evidence="2">CBS 116435</strain>
    </source>
</reference>
<organism evidence="2 3">
    <name type="scientific">Polychaeton citri CBS 116435</name>
    <dbReference type="NCBI Taxonomy" id="1314669"/>
    <lineage>
        <taxon>Eukaryota</taxon>
        <taxon>Fungi</taxon>
        <taxon>Dikarya</taxon>
        <taxon>Ascomycota</taxon>
        <taxon>Pezizomycotina</taxon>
        <taxon>Dothideomycetes</taxon>
        <taxon>Dothideomycetidae</taxon>
        <taxon>Capnodiales</taxon>
        <taxon>Capnodiaceae</taxon>
        <taxon>Polychaeton</taxon>
    </lineage>
</organism>
<sequence>MINVNTLSLDAISSSNIRYAILSHTWGNAEVTYQRWGTKMVEGWDGNSKILGACQRAQADGLHYIWVDTCCIDKSNNTELGKAINSMYRWYRNAEVCYAYLSDVSRWFTRGWTLQELLAPRQVKFYDSQWKAIGNLADLSQTIAGITTIHEDALAQKRPLSSYSAAQKFSWAASRHTKEDEDRAYSLIGLCDVSLQLNYGEREEAFIKLQRELLLRGDQSVLAWNVSTGQTTRDLFATSPAAFAESGSVSRDANLNYSDLWFSSNGLKGESALFAPLTREGKYDQEVLLLNCRHEETHNSLIGLPVEACAGNSLGRSAHLYSVSWPSLSPDDFTTHSNRYCVIPGNLRGRVRRVEITLRVKG</sequence>
<dbReference type="Proteomes" id="UP000799441">
    <property type="component" value="Unassembled WGS sequence"/>
</dbReference>
<dbReference type="OrthoDB" id="20872at2759"/>
<name>A0A9P4US49_9PEZI</name>
<evidence type="ECO:0000313" key="3">
    <source>
        <dbReference type="Proteomes" id="UP000799441"/>
    </source>
</evidence>
<evidence type="ECO:0000313" key="2">
    <source>
        <dbReference type="EMBL" id="KAF2723286.1"/>
    </source>
</evidence>
<dbReference type="Pfam" id="PF06985">
    <property type="entry name" value="HET"/>
    <property type="match status" value="1"/>
</dbReference>